<evidence type="ECO:0000256" key="9">
    <source>
        <dbReference type="ARBA" id="ARBA00081771"/>
    </source>
</evidence>
<dbReference type="InterPro" id="IPR037523">
    <property type="entry name" value="VOC_core"/>
</dbReference>
<dbReference type="PROSITE" id="PS51819">
    <property type="entry name" value="VOC"/>
    <property type="match status" value="1"/>
</dbReference>
<reference evidence="11 12" key="1">
    <citation type="submission" date="2024-09" db="EMBL/GenBank/DDBJ databases">
        <title>Chromosome-scale assembly of Riccia sorocarpa.</title>
        <authorList>
            <person name="Paukszto L."/>
        </authorList>
    </citation>
    <scope>NUCLEOTIDE SEQUENCE [LARGE SCALE GENOMIC DNA]</scope>
    <source>
        <strain evidence="11">LP-2024</strain>
        <tissue evidence="11">Aerial parts of the thallus</tissue>
    </source>
</reference>
<accession>A0ABD3IHJ3</accession>
<comment type="similarity">
    <text evidence="1">Belongs to the methylmalonyl-CoA epimerase family.</text>
</comment>
<evidence type="ECO:0000256" key="1">
    <source>
        <dbReference type="ARBA" id="ARBA00009308"/>
    </source>
</evidence>
<dbReference type="InterPro" id="IPR017515">
    <property type="entry name" value="MeMalonyl-CoA_epimerase"/>
</dbReference>
<sequence length="214" mass="22769">MEKLIRSFPRLLQLSKSYRPTNRMDLFKAFSGISGQSVGIGRGSGGRVSEPSIRSGPENMPYNVKGLAHIAIAVPDLTQAAETYRTAFGAQVSDPKPMPDQGVTVVFVHLPNVNIELLHPLGDTSPVSKFLQKNPKGGIHHVCLNVDNVHAAAEYLIEEAGVKTLGSGLPTIGAEGKPILFLNPKDTAGVLIELQQANASVHSCREGEAASALK</sequence>
<evidence type="ECO:0000256" key="6">
    <source>
        <dbReference type="ARBA" id="ARBA00053742"/>
    </source>
</evidence>
<keyword evidence="2" id="KW-0479">Metal-binding</keyword>
<dbReference type="GO" id="GO:0004493">
    <property type="term" value="F:methylmalonyl-CoA epimerase activity"/>
    <property type="evidence" value="ECO:0007669"/>
    <property type="project" value="UniProtKB-EC"/>
</dbReference>
<dbReference type="GO" id="GO:0046872">
    <property type="term" value="F:metal ion binding"/>
    <property type="evidence" value="ECO:0007669"/>
    <property type="project" value="UniProtKB-KW"/>
</dbReference>
<dbReference type="Gene3D" id="3.10.180.10">
    <property type="entry name" value="2,3-Dihydroxybiphenyl 1,2-Dioxygenase, domain 1"/>
    <property type="match status" value="1"/>
</dbReference>
<evidence type="ECO:0000256" key="7">
    <source>
        <dbReference type="ARBA" id="ARBA00066411"/>
    </source>
</evidence>
<evidence type="ECO:0000256" key="2">
    <source>
        <dbReference type="ARBA" id="ARBA00022723"/>
    </source>
</evidence>
<dbReference type="FunFam" id="3.10.180.10:FF:000003">
    <property type="entry name" value="Methylmalonyl-CoA epimerase, mitochondrial"/>
    <property type="match status" value="1"/>
</dbReference>
<comment type="function">
    <text evidence="6">Methylmalonyl-CoA epimerase involved in propionyl-CoA metabolism.</text>
</comment>
<keyword evidence="12" id="KW-1185">Reference proteome</keyword>
<evidence type="ECO:0000256" key="3">
    <source>
        <dbReference type="ARBA" id="ARBA00023235"/>
    </source>
</evidence>
<feature type="domain" description="VOC" evidence="10">
    <location>
        <begin position="66"/>
        <end position="197"/>
    </location>
</feature>
<comment type="caution">
    <text evidence="11">The sequence shown here is derived from an EMBL/GenBank/DDBJ whole genome shotgun (WGS) entry which is preliminary data.</text>
</comment>
<dbReference type="InterPro" id="IPR029068">
    <property type="entry name" value="Glyas_Bleomycin-R_OHBP_Dase"/>
</dbReference>
<evidence type="ECO:0000313" key="12">
    <source>
        <dbReference type="Proteomes" id="UP001633002"/>
    </source>
</evidence>
<protein>
    <recommendedName>
        <fullName evidence="8">Methylmalonyl-CoA epimerase, mitochondrial</fullName>
        <ecNumber evidence="7">5.1.99.1</ecNumber>
    </recommendedName>
    <alternativeName>
        <fullName evidence="9">DL-methylmalonyl-CoA racemase</fullName>
    </alternativeName>
</protein>
<dbReference type="AlphaFoldDB" id="A0ABD3IHJ3"/>
<dbReference type="EC" id="5.1.99.1" evidence="7"/>
<keyword evidence="4" id="KW-0170">Cobalt</keyword>
<dbReference type="SUPFAM" id="SSF54593">
    <property type="entry name" value="Glyoxalase/Bleomycin resistance protein/Dihydroxybiphenyl dioxygenase"/>
    <property type="match status" value="1"/>
</dbReference>
<evidence type="ECO:0000256" key="8">
    <source>
        <dbReference type="ARBA" id="ARBA00071337"/>
    </source>
</evidence>
<dbReference type="CDD" id="cd07249">
    <property type="entry name" value="MMCE"/>
    <property type="match status" value="1"/>
</dbReference>
<evidence type="ECO:0000256" key="5">
    <source>
        <dbReference type="ARBA" id="ARBA00050406"/>
    </source>
</evidence>
<gene>
    <name evidence="11" type="ORF">R1sor_019927</name>
</gene>
<dbReference type="NCBIfam" id="TIGR03081">
    <property type="entry name" value="metmalonyl_epim"/>
    <property type="match status" value="1"/>
</dbReference>
<evidence type="ECO:0000259" key="10">
    <source>
        <dbReference type="PROSITE" id="PS51819"/>
    </source>
</evidence>
<dbReference type="Proteomes" id="UP001633002">
    <property type="component" value="Unassembled WGS sequence"/>
</dbReference>
<dbReference type="InterPro" id="IPR051785">
    <property type="entry name" value="MMCE/EMCE_epimerase"/>
</dbReference>
<dbReference type="EMBL" id="JBJQOH010000001">
    <property type="protein sequence ID" value="KAL3701905.1"/>
    <property type="molecule type" value="Genomic_DNA"/>
</dbReference>
<dbReference type="Pfam" id="PF13669">
    <property type="entry name" value="Glyoxalase_4"/>
    <property type="match status" value="1"/>
</dbReference>
<evidence type="ECO:0000313" key="11">
    <source>
        <dbReference type="EMBL" id="KAL3701905.1"/>
    </source>
</evidence>
<organism evidence="11 12">
    <name type="scientific">Riccia sorocarpa</name>
    <dbReference type="NCBI Taxonomy" id="122646"/>
    <lineage>
        <taxon>Eukaryota</taxon>
        <taxon>Viridiplantae</taxon>
        <taxon>Streptophyta</taxon>
        <taxon>Embryophyta</taxon>
        <taxon>Marchantiophyta</taxon>
        <taxon>Marchantiopsida</taxon>
        <taxon>Marchantiidae</taxon>
        <taxon>Marchantiales</taxon>
        <taxon>Ricciaceae</taxon>
        <taxon>Riccia</taxon>
    </lineage>
</organism>
<dbReference type="PANTHER" id="PTHR43048:SF3">
    <property type="entry name" value="METHYLMALONYL-COA EPIMERASE, MITOCHONDRIAL"/>
    <property type="match status" value="1"/>
</dbReference>
<evidence type="ECO:0000256" key="4">
    <source>
        <dbReference type="ARBA" id="ARBA00023285"/>
    </source>
</evidence>
<keyword evidence="3" id="KW-0413">Isomerase</keyword>
<comment type="catalytic activity">
    <reaction evidence="5">
        <text>(R)-methylmalonyl-CoA = (S)-methylmalonyl-CoA</text>
        <dbReference type="Rhea" id="RHEA:20553"/>
        <dbReference type="ChEBI" id="CHEBI:57326"/>
        <dbReference type="ChEBI" id="CHEBI:57327"/>
        <dbReference type="EC" id="5.1.99.1"/>
    </reaction>
    <physiologicalReaction direction="right-to-left" evidence="5">
        <dbReference type="Rhea" id="RHEA:20555"/>
    </physiologicalReaction>
</comment>
<proteinExistence type="inferred from homology"/>
<name>A0ABD3IHJ3_9MARC</name>
<dbReference type="PANTHER" id="PTHR43048">
    <property type="entry name" value="METHYLMALONYL-COA EPIMERASE"/>
    <property type="match status" value="1"/>
</dbReference>